<organism evidence="1">
    <name type="scientific">marine metagenome</name>
    <dbReference type="NCBI Taxonomy" id="408172"/>
    <lineage>
        <taxon>unclassified sequences</taxon>
        <taxon>metagenomes</taxon>
        <taxon>ecological metagenomes</taxon>
    </lineage>
</organism>
<dbReference type="AlphaFoldDB" id="A0A383E0K0"/>
<gene>
    <name evidence="1" type="ORF">METZ01_LOCUS503201</name>
</gene>
<protein>
    <submittedName>
        <fullName evidence="1">Uncharacterized protein</fullName>
    </submittedName>
</protein>
<name>A0A383E0K0_9ZZZZ</name>
<proteinExistence type="predicted"/>
<sequence length="62" mass="7027">VSIVNRHPQCGSFAEDGRAKPLERHFPLSFYQTSDGFAIKIGAKDYRGYKECLSIWHRVSVG</sequence>
<dbReference type="EMBL" id="UINC01221846">
    <property type="protein sequence ID" value="SVE50347.1"/>
    <property type="molecule type" value="Genomic_DNA"/>
</dbReference>
<evidence type="ECO:0000313" key="1">
    <source>
        <dbReference type="EMBL" id="SVE50347.1"/>
    </source>
</evidence>
<accession>A0A383E0K0</accession>
<feature type="non-terminal residue" evidence="1">
    <location>
        <position position="1"/>
    </location>
</feature>
<reference evidence="1" key="1">
    <citation type="submission" date="2018-05" db="EMBL/GenBank/DDBJ databases">
        <authorList>
            <person name="Lanie J.A."/>
            <person name="Ng W.-L."/>
            <person name="Kazmierczak K.M."/>
            <person name="Andrzejewski T.M."/>
            <person name="Davidsen T.M."/>
            <person name="Wayne K.J."/>
            <person name="Tettelin H."/>
            <person name="Glass J.I."/>
            <person name="Rusch D."/>
            <person name="Podicherti R."/>
            <person name="Tsui H.-C.T."/>
            <person name="Winkler M.E."/>
        </authorList>
    </citation>
    <scope>NUCLEOTIDE SEQUENCE</scope>
</reference>